<evidence type="ECO:0000256" key="1">
    <source>
        <dbReference type="SAM" id="MobiDB-lite"/>
    </source>
</evidence>
<reference evidence="2" key="1">
    <citation type="submission" date="2022-10" db="EMBL/GenBank/DDBJ databases">
        <title>Tapping the CABI collections for fungal endophytes: first genome assemblies for Collariella, Neodidymelliopsis, Ascochyta clinopodiicola, Didymella pomorum, Didymosphaeria variabile, Neocosmospora piperis and Neocucurbitaria cava.</title>
        <authorList>
            <person name="Hill R."/>
        </authorList>
    </citation>
    <scope>NUCLEOTIDE SEQUENCE</scope>
    <source>
        <strain evidence="2">IMI 360193</strain>
    </source>
</reference>
<feature type="region of interest" description="Disordered" evidence="1">
    <location>
        <begin position="224"/>
        <end position="264"/>
    </location>
</feature>
<protein>
    <submittedName>
        <fullName evidence="2">Uncharacterized protein</fullName>
    </submittedName>
</protein>
<feature type="compositionally biased region" description="Acidic residues" evidence="1">
    <location>
        <begin position="252"/>
        <end position="263"/>
    </location>
</feature>
<feature type="compositionally biased region" description="Low complexity" evidence="1">
    <location>
        <begin position="1"/>
        <end position="11"/>
    </location>
</feature>
<dbReference type="EMBL" id="JAPEUV010000058">
    <property type="protein sequence ID" value="KAJ4335676.1"/>
    <property type="molecule type" value="Genomic_DNA"/>
</dbReference>
<comment type="caution">
    <text evidence="2">The sequence shown here is derived from an EMBL/GenBank/DDBJ whole genome shotgun (WGS) entry which is preliminary data.</text>
</comment>
<organism evidence="2 3">
    <name type="scientific">Didymella glomerata</name>
    <dbReference type="NCBI Taxonomy" id="749621"/>
    <lineage>
        <taxon>Eukaryota</taxon>
        <taxon>Fungi</taxon>
        <taxon>Dikarya</taxon>
        <taxon>Ascomycota</taxon>
        <taxon>Pezizomycotina</taxon>
        <taxon>Dothideomycetes</taxon>
        <taxon>Pleosporomycetidae</taxon>
        <taxon>Pleosporales</taxon>
        <taxon>Pleosporineae</taxon>
        <taxon>Didymellaceae</taxon>
        <taxon>Didymella</taxon>
    </lineage>
</organism>
<proteinExistence type="predicted"/>
<evidence type="ECO:0000313" key="3">
    <source>
        <dbReference type="Proteomes" id="UP001140562"/>
    </source>
</evidence>
<dbReference type="Proteomes" id="UP001140562">
    <property type="component" value="Unassembled WGS sequence"/>
</dbReference>
<keyword evidence="3" id="KW-1185">Reference proteome</keyword>
<sequence>MPKAPKSAASSKQKRKPSDRGPALGPNAPISHLSMPLNAEELTLPELAALLLRYLRSFDFCDRVTKNGVTRVPIANMVRYFCKLPKPLKDATIARMLQHAKWDILGREKGSGQNWKIRDEKKANLTNWDHGNLSTQGYQLNIERLSKSHLNISSIPFEHLAIDVEFMPEGDDTLYLTRCIRYALRSPGIYVYPQDFGRLIHITGGPVVVTLDHHDDAAAKRWVQAKPKPVASTEPSTEPAIDDRDNEPTTEIYDESMHDDEEGATVARLLSRF</sequence>
<dbReference type="OrthoDB" id="10543997at2759"/>
<name>A0A9W9BYG8_9PLEO</name>
<accession>A0A9W9BYG8</accession>
<evidence type="ECO:0000313" key="2">
    <source>
        <dbReference type="EMBL" id="KAJ4335676.1"/>
    </source>
</evidence>
<gene>
    <name evidence="2" type="ORF">N0V87_005934</name>
</gene>
<dbReference type="AlphaFoldDB" id="A0A9W9BYG8"/>
<feature type="region of interest" description="Disordered" evidence="1">
    <location>
        <begin position="1"/>
        <end position="29"/>
    </location>
</feature>